<keyword evidence="1" id="KW-0732">Signal</keyword>
<evidence type="ECO:0000256" key="1">
    <source>
        <dbReference type="SAM" id="SignalP"/>
    </source>
</evidence>
<feature type="chain" id="PRO_5012362050" evidence="1">
    <location>
        <begin position="16"/>
        <end position="47"/>
    </location>
</feature>
<organism evidence="2">
    <name type="scientific">Anguilla anguilla</name>
    <name type="common">European freshwater eel</name>
    <name type="synonym">Muraena anguilla</name>
    <dbReference type="NCBI Taxonomy" id="7936"/>
    <lineage>
        <taxon>Eukaryota</taxon>
        <taxon>Metazoa</taxon>
        <taxon>Chordata</taxon>
        <taxon>Craniata</taxon>
        <taxon>Vertebrata</taxon>
        <taxon>Euteleostomi</taxon>
        <taxon>Actinopterygii</taxon>
        <taxon>Neopterygii</taxon>
        <taxon>Teleostei</taxon>
        <taxon>Anguilliformes</taxon>
        <taxon>Anguillidae</taxon>
        <taxon>Anguilla</taxon>
    </lineage>
</organism>
<dbReference type="EMBL" id="GBXM01042659">
    <property type="protein sequence ID" value="JAH65918.1"/>
    <property type="molecule type" value="Transcribed_RNA"/>
</dbReference>
<evidence type="ECO:0000313" key="2">
    <source>
        <dbReference type="EMBL" id="JAH65918.1"/>
    </source>
</evidence>
<reference evidence="2" key="2">
    <citation type="journal article" date="2015" name="Fish Shellfish Immunol.">
        <title>Early steps in the European eel (Anguilla anguilla)-Vibrio vulnificus interaction in the gills: Role of the RtxA13 toxin.</title>
        <authorList>
            <person name="Callol A."/>
            <person name="Pajuelo D."/>
            <person name="Ebbesson L."/>
            <person name="Teles M."/>
            <person name="MacKenzie S."/>
            <person name="Amaro C."/>
        </authorList>
    </citation>
    <scope>NUCLEOTIDE SEQUENCE</scope>
</reference>
<dbReference type="AlphaFoldDB" id="A0A0E9ULT2"/>
<reference evidence="2" key="1">
    <citation type="submission" date="2014-11" db="EMBL/GenBank/DDBJ databases">
        <authorList>
            <person name="Amaro Gonzalez C."/>
        </authorList>
    </citation>
    <scope>NUCLEOTIDE SEQUENCE</scope>
</reference>
<accession>A0A0E9ULT2</accession>
<feature type="signal peptide" evidence="1">
    <location>
        <begin position="1"/>
        <end position="15"/>
    </location>
</feature>
<name>A0A0E9ULT2_ANGAN</name>
<proteinExistence type="predicted"/>
<protein>
    <submittedName>
        <fullName evidence="2">Uncharacterized protein</fullName>
    </submittedName>
</protein>
<sequence length="47" mass="5390">MLIMSFMLKLCVSWASPEFFIEKHTAGFSPDPSQIAMMKFSCFLKVL</sequence>